<keyword evidence="1" id="KW-0812">Transmembrane</keyword>
<dbReference type="EMBL" id="MLHQ01000022">
    <property type="protein sequence ID" value="OOF57724.1"/>
    <property type="molecule type" value="Genomic_DNA"/>
</dbReference>
<feature type="transmembrane region" description="Helical" evidence="1">
    <location>
        <begin position="42"/>
        <end position="62"/>
    </location>
</feature>
<name>A0A1V3JM34_9PAST</name>
<organism evidence="2 3">
    <name type="scientific">Rodentibacter myodis</name>
    <dbReference type="NCBI Taxonomy" id="1907939"/>
    <lineage>
        <taxon>Bacteria</taxon>
        <taxon>Pseudomonadati</taxon>
        <taxon>Pseudomonadota</taxon>
        <taxon>Gammaproteobacteria</taxon>
        <taxon>Pasteurellales</taxon>
        <taxon>Pasteurellaceae</taxon>
        <taxon>Rodentibacter</taxon>
    </lineage>
</organism>
<evidence type="ECO:0000313" key="3">
    <source>
        <dbReference type="Proteomes" id="UP000188602"/>
    </source>
</evidence>
<gene>
    <name evidence="2" type="ORF">BKL49_08415</name>
</gene>
<accession>A0A1V3JM34</accession>
<comment type="caution">
    <text evidence="2">The sequence shown here is derived from an EMBL/GenBank/DDBJ whole genome shotgun (WGS) entry which is preliminary data.</text>
</comment>
<dbReference type="OrthoDB" id="5690589at2"/>
<keyword evidence="3" id="KW-1185">Reference proteome</keyword>
<sequence>MWDLFKRPINKDSLESWVKILDDIAKVAILAMPVIVYGEKSILFKITNVILLVVTTYLLLFISNVLRKNKQSLTEEK</sequence>
<evidence type="ECO:0000256" key="1">
    <source>
        <dbReference type="SAM" id="Phobius"/>
    </source>
</evidence>
<evidence type="ECO:0000313" key="2">
    <source>
        <dbReference type="EMBL" id="OOF57724.1"/>
    </source>
</evidence>
<protein>
    <submittedName>
        <fullName evidence="2">Uncharacterized protein</fullName>
    </submittedName>
</protein>
<dbReference type="Proteomes" id="UP000188602">
    <property type="component" value="Unassembled WGS sequence"/>
</dbReference>
<dbReference type="AlphaFoldDB" id="A0A1V3JM34"/>
<proteinExistence type="predicted"/>
<keyword evidence="1" id="KW-1133">Transmembrane helix</keyword>
<keyword evidence="1" id="KW-0472">Membrane</keyword>
<reference evidence="2 3" key="1">
    <citation type="submission" date="2016-10" db="EMBL/GenBank/DDBJ databases">
        <title>Rodentibacter gen. nov. and new species.</title>
        <authorList>
            <person name="Christensen H."/>
        </authorList>
    </citation>
    <scope>NUCLEOTIDE SEQUENCE [LARGE SCALE GENOMIC DNA]</scope>
    <source>
        <strain evidence="2 3">Ac151</strain>
    </source>
</reference>